<sequence>MKLIYAAALMALVGSAHASEGVCNTAVEATAGFMSSTYGVDSKDIQIQVVSAKKRQRDDVAVAEVLSSTGAHRCALKLAPDSCKWTFQTISCDSSEVSQQKIIDEPSWVSEKVTMEVFRKSMKNYGQKPQAPAEEPTPPLKD</sequence>
<dbReference type="EMBL" id="LUKJ01000002">
    <property type="protein sequence ID" value="KZN20580.1"/>
    <property type="molecule type" value="Genomic_DNA"/>
</dbReference>
<feature type="region of interest" description="Disordered" evidence="1">
    <location>
        <begin position="121"/>
        <end position="142"/>
    </location>
</feature>
<proteinExistence type="predicted"/>
<gene>
    <name evidence="3" type="ORF">A1D17_03310</name>
</gene>
<accession>A0A166QNB9</accession>
<dbReference type="RefSeq" id="WP_063340628.1">
    <property type="nucleotide sequence ID" value="NZ_LUKJ01000002.1"/>
</dbReference>
<feature type="signal peptide" evidence="2">
    <location>
        <begin position="1"/>
        <end position="18"/>
    </location>
</feature>
<feature type="chain" id="PRO_5007878773" evidence="2">
    <location>
        <begin position="19"/>
        <end position="142"/>
    </location>
</feature>
<organism evidence="3 4">
    <name type="scientific">Pseudomonas fluorescens</name>
    <dbReference type="NCBI Taxonomy" id="294"/>
    <lineage>
        <taxon>Bacteria</taxon>
        <taxon>Pseudomonadati</taxon>
        <taxon>Pseudomonadota</taxon>
        <taxon>Gammaproteobacteria</taxon>
        <taxon>Pseudomonadales</taxon>
        <taxon>Pseudomonadaceae</taxon>
        <taxon>Pseudomonas</taxon>
    </lineage>
</organism>
<protein>
    <submittedName>
        <fullName evidence="3">Uncharacterized protein</fullName>
    </submittedName>
</protein>
<evidence type="ECO:0000256" key="2">
    <source>
        <dbReference type="SAM" id="SignalP"/>
    </source>
</evidence>
<reference evidence="3 4" key="2">
    <citation type="journal article" date="2018" name="Nature">
        <title>Mutant phenotypes for thousands of bacterial genes of unknown function.</title>
        <authorList>
            <person name="Price M.N."/>
            <person name="Wetmore K.M."/>
            <person name="Waters R.J."/>
            <person name="Callaghan M."/>
            <person name="Ray J."/>
            <person name="Liu H."/>
            <person name="Kuehl J.V."/>
            <person name="Melnyk R.A."/>
            <person name="Lamson J.S."/>
            <person name="Suh Y."/>
            <person name="Carlson H.K."/>
            <person name="Esquivel Z."/>
            <person name="Sadeeshkumar H."/>
            <person name="Chakraborty R."/>
            <person name="Zane G.M."/>
            <person name="Rubin B.E."/>
            <person name="Wall J.D."/>
            <person name="Visel A."/>
            <person name="Bristow J."/>
            <person name="Blow M.J."/>
            <person name="Arkin A.P."/>
            <person name="Deutschbauer A.M."/>
        </authorList>
    </citation>
    <scope>NUCLEOTIDE SEQUENCE [LARGE SCALE GENOMIC DNA]</scope>
    <source>
        <strain evidence="3 4">FW300-N1B4</strain>
    </source>
</reference>
<keyword evidence="2" id="KW-0732">Signal</keyword>
<comment type="caution">
    <text evidence="3">The sequence shown here is derived from an EMBL/GenBank/DDBJ whole genome shotgun (WGS) entry which is preliminary data.</text>
</comment>
<evidence type="ECO:0000313" key="4">
    <source>
        <dbReference type="Proteomes" id="UP000076489"/>
    </source>
</evidence>
<dbReference type="AlphaFoldDB" id="A0A166QNB9"/>
<dbReference type="Proteomes" id="UP000076489">
    <property type="component" value="Unassembled WGS sequence"/>
</dbReference>
<evidence type="ECO:0000313" key="3">
    <source>
        <dbReference type="EMBL" id="KZN20580.1"/>
    </source>
</evidence>
<evidence type="ECO:0000256" key="1">
    <source>
        <dbReference type="SAM" id="MobiDB-lite"/>
    </source>
</evidence>
<reference evidence="4" key="1">
    <citation type="submission" date="2016-03" db="EMBL/GenBank/DDBJ databases">
        <authorList>
            <person name="Ray J."/>
            <person name="Price M."/>
            <person name="Deutschbauer A."/>
        </authorList>
    </citation>
    <scope>NUCLEOTIDE SEQUENCE [LARGE SCALE GENOMIC DNA]</scope>
    <source>
        <strain evidence="4">FW300-N1B4</strain>
    </source>
</reference>
<name>A0A166QNB9_PSEFL</name>